<evidence type="ECO:0000259" key="6">
    <source>
        <dbReference type="PROSITE" id="PS51747"/>
    </source>
</evidence>
<dbReference type="Pfam" id="PF00383">
    <property type="entry name" value="dCMP_cyt_deam_1"/>
    <property type="match status" value="1"/>
</dbReference>
<comment type="caution">
    <text evidence="7">The sequence shown here is derived from an EMBL/GenBank/DDBJ whole genome shotgun (WGS) entry which is preliminary data.</text>
</comment>
<protein>
    <recommendedName>
        <fullName evidence="5">dCMP deaminase</fullName>
        <ecNumber evidence="4">3.5.4.12</ecNumber>
    </recommendedName>
    <alternativeName>
        <fullName evidence="5">dCMP deaminase</fullName>
    </alternativeName>
</protein>
<organism evidence="7 8">
    <name type="scientific">Blepharisma stoltei</name>
    <dbReference type="NCBI Taxonomy" id="1481888"/>
    <lineage>
        <taxon>Eukaryota</taxon>
        <taxon>Sar</taxon>
        <taxon>Alveolata</taxon>
        <taxon>Ciliophora</taxon>
        <taxon>Postciliodesmatophora</taxon>
        <taxon>Heterotrichea</taxon>
        <taxon>Heterotrichida</taxon>
        <taxon>Blepharismidae</taxon>
        <taxon>Blepharisma</taxon>
    </lineage>
</organism>
<dbReference type="PROSITE" id="PS51747">
    <property type="entry name" value="CYT_DCMP_DEAMINASES_2"/>
    <property type="match status" value="1"/>
</dbReference>
<keyword evidence="2" id="KW-0545">Nucleotide biosynthesis</keyword>
<dbReference type="InterPro" id="IPR002125">
    <property type="entry name" value="CMP_dCMP_dom"/>
</dbReference>
<feature type="domain" description="CMP/dCMP-type deaminase" evidence="6">
    <location>
        <begin position="141"/>
        <end position="268"/>
    </location>
</feature>
<dbReference type="SUPFAM" id="SSF53927">
    <property type="entry name" value="Cytidine deaminase-like"/>
    <property type="match status" value="1"/>
</dbReference>
<dbReference type="EC" id="3.5.4.12" evidence="4"/>
<comment type="cofactor">
    <cofactor evidence="1">
        <name>Zn(2+)</name>
        <dbReference type="ChEBI" id="CHEBI:29105"/>
    </cofactor>
</comment>
<dbReference type="PANTHER" id="PTHR11086:SF18">
    <property type="entry name" value="DEOXYCYTIDYLATE DEAMINASE"/>
    <property type="match status" value="1"/>
</dbReference>
<dbReference type="Proteomes" id="UP001162131">
    <property type="component" value="Unassembled WGS sequence"/>
</dbReference>
<dbReference type="GO" id="GO:0009165">
    <property type="term" value="P:nucleotide biosynthetic process"/>
    <property type="evidence" value="ECO:0007669"/>
    <property type="project" value="UniProtKB-KW"/>
</dbReference>
<proteinExistence type="predicted"/>
<accession>A0AAU9JHH7</accession>
<dbReference type="InterPro" id="IPR015517">
    <property type="entry name" value="dCMP_deaminase-rel"/>
</dbReference>
<name>A0AAU9JHH7_9CILI</name>
<evidence type="ECO:0000256" key="1">
    <source>
        <dbReference type="ARBA" id="ARBA00001947"/>
    </source>
</evidence>
<keyword evidence="8" id="KW-1185">Reference proteome</keyword>
<dbReference type="GO" id="GO:0005737">
    <property type="term" value="C:cytoplasm"/>
    <property type="evidence" value="ECO:0007669"/>
    <property type="project" value="TreeGrafter"/>
</dbReference>
<dbReference type="PANTHER" id="PTHR11086">
    <property type="entry name" value="DEOXYCYTIDYLATE DEAMINASE-RELATED"/>
    <property type="match status" value="1"/>
</dbReference>
<sequence length="289" mass="32525">MLILGISGPLFSGRHTAAKFLIDTFNFTEISLENLQTPFPYRDGHKYYLVLITSESDFAILNKYTFSYLIWIEAPTSIRFRRYKRINKTATLDDFLDLDEKIDAMLQYQAKSVIMNTKALADLARSLNRLDLLSRDLNRPTPDEYFLRISEIAAKRTNCMKQAVGAVVVKNGRLMSTGYNGTPFGAKNCNAGGCKRCNSLASEGTRLDECCCLHGELSAILMASDTDGGTLYTTLFPCLNCTKNLIHTGFKRVVYSKEYSAKDSIRLLNAIGIRADQVKPYQEKIIYPI</sequence>
<dbReference type="EMBL" id="CAJZBQ010000037">
    <property type="protein sequence ID" value="CAG9325113.1"/>
    <property type="molecule type" value="Genomic_DNA"/>
</dbReference>
<keyword evidence="3" id="KW-0378">Hydrolase</keyword>
<evidence type="ECO:0000256" key="5">
    <source>
        <dbReference type="ARBA" id="ARBA00041763"/>
    </source>
</evidence>
<evidence type="ECO:0000256" key="3">
    <source>
        <dbReference type="ARBA" id="ARBA00022801"/>
    </source>
</evidence>
<evidence type="ECO:0000313" key="7">
    <source>
        <dbReference type="EMBL" id="CAG9325113.1"/>
    </source>
</evidence>
<dbReference type="InterPro" id="IPR016193">
    <property type="entry name" value="Cytidine_deaminase-like"/>
</dbReference>
<dbReference type="CDD" id="cd01286">
    <property type="entry name" value="deoxycytidylate_deaminase"/>
    <property type="match status" value="1"/>
</dbReference>
<dbReference type="AlphaFoldDB" id="A0AAU9JHH7"/>
<reference evidence="7" key="1">
    <citation type="submission" date="2021-09" db="EMBL/GenBank/DDBJ databases">
        <authorList>
            <consortium name="AG Swart"/>
            <person name="Singh M."/>
            <person name="Singh A."/>
            <person name="Seah K."/>
            <person name="Emmerich C."/>
        </authorList>
    </citation>
    <scope>NUCLEOTIDE SEQUENCE</scope>
    <source>
        <strain evidence="7">ATCC30299</strain>
    </source>
</reference>
<evidence type="ECO:0000313" key="8">
    <source>
        <dbReference type="Proteomes" id="UP001162131"/>
    </source>
</evidence>
<dbReference type="Gene3D" id="3.40.140.10">
    <property type="entry name" value="Cytidine Deaminase, domain 2"/>
    <property type="match status" value="1"/>
</dbReference>
<gene>
    <name evidence="7" type="ORF">BSTOLATCC_MIC37859</name>
</gene>
<evidence type="ECO:0000256" key="2">
    <source>
        <dbReference type="ARBA" id="ARBA00022727"/>
    </source>
</evidence>
<dbReference type="InterPro" id="IPR035105">
    <property type="entry name" value="Deoxycytidylate_deaminase_dom"/>
</dbReference>
<evidence type="ECO:0000256" key="4">
    <source>
        <dbReference type="ARBA" id="ARBA00038938"/>
    </source>
</evidence>
<dbReference type="GO" id="GO:0004132">
    <property type="term" value="F:dCMP deaminase activity"/>
    <property type="evidence" value="ECO:0007669"/>
    <property type="project" value="UniProtKB-EC"/>
</dbReference>